<organism evidence="1">
    <name type="scientific">marine metagenome</name>
    <dbReference type="NCBI Taxonomy" id="408172"/>
    <lineage>
        <taxon>unclassified sequences</taxon>
        <taxon>metagenomes</taxon>
        <taxon>ecological metagenomes</taxon>
    </lineage>
</organism>
<accession>A0A382B209</accession>
<dbReference type="EMBL" id="UINC01027755">
    <property type="protein sequence ID" value="SVB07551.1"/>
    <property type="molecule type" value="Genomic_DNA"/>
</dbReference>
<proteinExistence type="predicted"/>
<sequence length="147" mass="14376">MATFTSDAISGNSAFQNFPQGNLGVRVANYSIGAALAANDIIQMCDVFAGETVYGVMLTAPDLDTGGSPAIVLDVGYGGAAASLIDGSTIGQAGGTASSLAIGHATHGSTATAPVAFTADDTIDVTVQVAPATGATSGTLTMYLIVG</sequence>
<name>A0A382B209_9ZZZZ</name>
<gene>
    <name evidence="1" type="ORF">METZ01_LOCUS160405</name>
</gene>
<evidence type="ECO:0000313" key="1">
    <source>
        <dbReference type="EMBL" id="SVB07551.1"/>
    </source>
</evidence>
<dbReference type="AlphaFoldDB" id="A0A382B209"/>
<reference evidence="1" key="1">
    <citation type="submission" date="2018-05" db="EMBL/GenBank/DDBJ databases">
        <authorList>
            <person name="Lanie J.A."/>
            <person name="Ng W.-L."/>
            <person name="Kazmierczak K.M."/>
            <person name="Andrzejewski T.M."/>
            <person name="Davidsen T.M."/>
            <person name="Wayne K.J."/>
            <person name="Tettelin H."/>
            <person name="Glass J.I."/>
            <person name="Rusch D."/>
            <person name="Podicherti R."/>
            <person name="Tsui H.-C.T."/>
            <person name="Winkler M.E."/>
        </authorList>
    </citation>
    <scope>NUCLEOTIDE SEQUENCE</scope>
</reference>
<protein>
    <submittedName>
        <fullName evidence="1">Uncharacterized protein</fullName>
    </submittedName>
</protein>